<feature type="compositionally biased region" description="Basic and acidic residues" evidence="1">
    <location>
        <begin position="178"/>
        <end position="188"/>
    </location>
</feature>
<dbReference type="AlphaFoldDB" id="E9H830"/>
<dbReference type="Pfam" id="PF13837">
    <property type="entry name" value="Myb_DNA-bind_4"/>
    <property type="match status" value="1"/>
</dbReference>
<dbReference type="OrthoDB" id="6358826at2759"/>
<feature type="compositionally biased region" description="Basic and acidic residues" evidence="1">
    <location>
        <begin position="56"/>
        <end position="77"/>
    </location>
</feature>
<feature type="domain" description="Myb/SANT-like DNA-binding" evidence="2">
    <location>
        <begin position="207"/>
        <end position="290"/>
    </location>
</feature>
<evidence type="ECO:0000313" key="4">
    <source>
        <dbReference type="Proteomes" id="UP000000305"/>
    </source>
</evidence>
<keyword evidence="4" id="KW-1185">Reference proteome</keyword>
<organism evidence="3 4">
    <name type="scientific">Daphnia pulex</name>
    <name type="common">Water flea</name>
    <dbReference type="NCBI Taxonomy" id="6669"/>
    <lineage>
        <taxon>Eukaryota</taxon>
        <taxon>Metazoa</taxon>
        <taxon>Ecdysozoa</taxon>
        <taxon>Arthropoda</taxon>
        <taxon>Crustacea</taxon>
        <taxon>Branchiopoda</taxon>
        <taxon>Diplostraca</taxon>
        <taxon>Cladocera</taxon>
        <taxon>Anomopoda</taxon>
        <taxon>Daphniidae</taxon>
        <taxon>Daphnia</taxon>
    </lineage>
</organism>
<dbReference type="PhylomeDB" id="E9H830"/>
<evidence type="ECO:0000256" key="1">
    <source>
        <dbReference type="SAM" id="MobiDB-lite"/>
    </source>
</evidence>
<reference evidence="3 4" key="1">
    <citation type="journal article" date="2011" name="Science">
        <title>The ecoresponsive genome of Daphnia pulex.</title>
        <authorList>
            <person name="Colbourne J.K."/>
            <person name="Pfrender M.E."/>
            <person name="Gilbert D."/>
            <person name="Thomas W.K."/>
            <person name="Tucker A."/>
            <person name="Oakley T.H."/>
            <person name="Tokishita S."/>
            <person name="Aerts A."/>
            <person name="Arnold G.J."/>
            <person name="Basu M.K."/>
            <person name="Bauer D.J."/>
            <person name="Caceres C.E."/>
            <person name="Carmel L."/>
            <person name="Casola C."/>
            <person name="Choi J.H."/>
            <person name="Detter J.C."/>
            <person name="Dong Q."/>
            <person name="Dusheyko S."/>
            <person name="Eads B.D."/>
            <person name="Frohlich T."/>
            <person name="Geiler-Samerotte K.A."/>
            <person name="Gerlach D."/>
            <person name="Hatcher P."/>
            <person name="Jogdeo S."/>
            <person name="Krijgsveld J."/>
            <person name="Kriventseva E.V."/>
            <person name="Kultz D."/>
            <person name="Laforsch C."/>
            <person name="Lindquist E."/>
            <person name="Lopez J."/>
            <person name="Manak J.R."/>
            <person name="Muller J."/>
            <person name="Pangilinan J."/>
            <person name="Patwardhan R.P."/>
            <person name="Pitluck S."/>
            <person name="Pritham E.J."/>
            <person name="Rechtsteiner A."/>
            <person name="Rho M."/>
            <person name="Rogozin I.B."/>
            <person name="Sakarya O."/>
            <person name="Salamov A."/>
            <person name="Schaack S."/>
            <person name="Shapiro H."/>
            <person name="Shiga Y."/>
            <person name="Skalitzky C."/>
            <person name="Smith Z."/>
            <person name="Souvorov A."/>
            <person name="Sung W."/>
            <person name="Tang Z."/>
            <person name="Tsuchiya D."/>
            <person name="Tu H."/>
            <person name="Vos H."/>
            <person name="Wang M."/>
            <person name="Wolf Y.I."/>
            <person name="Yamagata H."/>
            <person name="Yamada T."/>
            <person name="Ye Y."/>
            <person name="Shaw J.R."/>
            <person name="Andrews J."/>
            <person name="Crease T.J."/>
            <person name="Tang H."/>
            <person name="Lucas S.M."/>
            <person name="Robertson H.M."/>
            <person name="Bork P."/>
            <person name="Koonin E.V."/>
            <person name="Zdobnov E.M."/>
            <person name="Grigoriev I.V."/>
            <person name="Lynch M."/>
            <person name="Boore J.L."/>
        </authorList>
    </citation>
    <scope>NUCLEOTIDE SEQUENCE [LARGE SCALE GENOMIC DNA]</scope>
</reference>
<feature type="region of interest" description="Disordered" evidence="1">
    <location>
        <begin position="56"/>
        <end position="207"/>
    </location>
</feature>
<feature type="compositionally biased region" description="Acidic residues" evidence="1">
    <location>
        <begin position="189"/>
        <end position="202"/>
    </location>
</feature>
<accession>E9H830</accession>
<evidence type="ECO:0000259" key="2">
    <source>
        <dbReference type="Pfam" id="PF13837"/>
    </source>
</evidence>
<sequence length="366" mass="41454">MSSEFGMGSSVIKYNFPCGGIVYLRVTEETKLRYQTDSCYKAEIDAKAYQHFLEKEEQRRRTEEKETKLDEELKLKETNSQPNHTSESSEEDDAATNKQKFPIGAASRVRVENGVISVAPKPTASRKRSTFTGKKVSKGPTPSVKKRRVGPLVSDRDEEPKPSSSTIENNSDEIDDMGIEKCLEKESDQDVALEDSGSDEGGGDPGKWTTKEVSLLLDIYHKYKSQFDEPYAVKFRIWNKICKIPEIAATGKSSVQLSKKIDNLKKTWRKMNRPGAKASQQWKWTEQMDLIFGDDPTIELNHVAEVGDRGPKKTATSSTNSSNWKTQLINIEKERVDVLKDIARSQVKKSETFDRLTSLIEKWSQK</sequence>
<dbReference type="KEGG" id="dpx:DAPPUDRAFT_111091"/>
<name>E9H830_DAPPU</name>
<evidence type="ECO:0000313" key="3">
    <source>
        <dbReference type="EMBL" id="EFX72142.1"/>
    </source>
</evidence>
<protein>
    <recommendedName>
        <fullName evidence="2">Myb/SANT-like DNA-binding domain-containing protein</fullName>
    </recommendedName>
</protein>
<dbReference type="EMBL" id="GL732602">
    <property type="protein sequence ID" value="EFX72142.1"/>
    <property type="molecule type" value="Genomic_DNA"/>
</dbReference>
<gene>
    <name evidence="3" type="ORF">DAPPUDRAFT_111091</name>
</gene>
<dbReference type="Gene3D" id="1.10.10.60">
    <property type="entry name" value="Homeodomain-like"/>
    <property type="match status" value="1"/>
</dbReference>
<dbReference type="InParanoid" id="E9H830"/>
<proteinExistence type="predicted"/>
<dbReference type="Proteomes" id="UP000000305">
    <property type="component" value="Unassembled WGS sequence"/>
</dbReference>
<dbReference type="InterPro" id="IPR044822">
    <property type="entry name" value="Myb_DNA-bind_4"/>
</dbReference>
<dbReference type="HOGENOM" id="CLU_757078_0_0_1"/>